<dbReference type="AlphaFoldDB" id="A0A7K5BNI9"/>
<proteinExistence type="inferred from homology"/>
<dbReference type="GO" id="GO:0006412">
    <property type="term" value="P:translation"/>
    <property type="evidence" value="ECO:0007669"/>
    <property type="project" value="InterPro"/>
</dbReference>
<keyword evidence="6" id="KW-0812">Transmembrane</keyword>
<evidence type="ECO:0000313" key="8">
    <source>
        <dbReference type="Proteomes" id="UP000532252"/>
    </source>
</evidence>
<keyword evidence="6" id="KW-1133">Transmembrane helix</keyword>
<reference evidence="7 8" key="1">
    <citation type="submission" date="2019-09" db="EMBL/GenBank/DDBJ databases">
        <title>Bird 10,000 Genomes (B10K) Project - Family phase.</title>
        <authorList>
            <person name="Zhang G."/>
        </authorList>
    </citation>
    <scope>NUCLEOTIDE SEQUENCE [LARGE SCALE GENOMIC DNA]</scope>
    <source>
        <strain evidence="7">B10K-DU-001-75</strain>
        <tissue evidence="7">Muscle</tissue>
    </source>
</reference>
<dbReference type="InterPro" id="IPR009000">
    <property type="entry name" value="Transl_B-barrel_sf"/>
</dbReference>
<evidence type="ECO:0000313" key="7">
    <source>
        <dbReference type="EMBL" id="NWR97616.1"/>
    </source>
</evidence>
<feature type="non-terminal residue" evidence="7">
    <location>
        <position position="139"/>
    </location>
</feature>
<evidence type="ECO:0000256" key="5">
    <source>
        <dbReference type="ARBA" id="ARBA00035396"/>
    </source>
</evidence>
<dbReference type="GO" id="GO:0005762">
    <property type="term" value="C:mitochondrial large ribosomal subunit"/>
    <property type="evidence" value="ECO:0007669"/>
    <property type="project" value="TreeGrafter"/>
</dbReference>
<feature type="non-terminal residue" evidence="7">
    <location>
        <position position="1"/>
    </location>
</feature>
<dbReference type="InterPro" id="IPR000597">
    <property type="entry name" value="Ribosomal_uL3"/>
</dbReference>
<keyword evidence="6" id="KW-0472">Membrane</keyword>
<dbReference type="InterPro" id="IPR019927">
    <property type="entry name" value="Ribosomal_uL3_bac/org-type"/>
</dbReference>
<dbReference type="InterPro" id="IPR044892">
    <property type="entry name" value="Ribosomal_L3_dom_3_arc_sf"/>
</dbReference>
<evidence type="ECO:0000256" key="4">
    <source>
        <dbReference type="ARBA" id="ARBA00035209"/>
    </source>
</evidence>
<accession>A0A7K5BNI9</accession>
<dbReference type="PANTHER" id="PTHR11229:SF8">
    <property type="entry name" value="LARGE RIBOSOMAL SUBUNIT PROTEIN UL3M"/>
    <property type="match status" value="1"/>
</dbReference>
<gene>
    <name evidence="7" type="primary">Mrpl3</name>
    <name evidence="7" type="ORF">MOTALB_R03498</name>
</gene>
<evidence type="ECO:0000256" key="1">
    <source>
        <dbReference type="ARBA" id="ARBA00006540"/>
    </source>
</evidence>
<dbReference type="PANTHER" id="PTHR11229">
    <property type="entry name" value="50S RIBOSOMAL PROTEIN L3"/>
    <property type="match status" value="1"/>
</dbReference>
<dbReference type="EMBL" id="VXBE01001431">
    <property type="protein sequence ID" value="NWR97616.1"/>
    <property type="molecule type" value="Genomic_DNA"/>
</dbReference>
<protein>
    <recommendedName>
        <fullName evidence="4">Large ribosomal subunit protein uL3m</fullName>
    </recommendedName>
    <alternativeName>
        <fullName evidence="5">39S ribosomal protein L3, mitochondrial</fullName>
    </alternativeName>
</protein>
<dbReference type="GO" id="GO:0003735">
    <property type="term" value="F:structural constituent of ribosome"/>
    <property type="evidence" value="ECO:0007669"/>
    <property type="project" value="InterPro"/>
</dbReference>
<dbReference type="Gene3D" id="4.10.960.10">
    <property type="entry name" value="Ribosomal protein L3, domain 3"/>
    <property type="match status" value="1"/>
</dbReference>
<keyword evidence="2" id="KW-0689">Ribosomal protein</keyword>
<organism evidence="7 8">
    <name type="scientific">Motacilla alba</name>
    <name type="common">White wagtail</name>
    <name type="synonym">Pied wagtail</name>
    <dbReference type="NCBI Taxonomy" id="45807"/>
    <lineage>
        <taxon>Eukaryota</taxon>
        <taxon>Metazoa</taxon>
        <taxon>Chordata</taxon>
        <taxon>Craniata</taxon>
        <taxon>Vertebrata</taxon>
        <taxon>Euteleostomi</taxon>
        <taxon>Archelosauria</taxon>
        <taxon>Archosauria</taxon>
        <taxon>Dinosauria</taxon>
        <taxon>Saurischia</taxon>
        <taxon>Theropoda</taxon>
        <taxon>Coelurosauria</taxon>
        <taxon>Aves</taxon>
        <taxon>Neognathae</taxon>
        <taxon>Neoaves</taxon>
        <taxon>Telluraves</taxon>
        <taxon>Australaves</taxon>
        <taxon>Passeriformes</taxon>
        <taxon>Passeroidea</taxon>
        <taxon>Motacillidae</taxon>
        <taxon>Motacilla</taxon>
    </lineage>
</organism>
<comment type="caution">
    <text evidence="7">The sequence shown here is derived from an EMBL/GenBank/DDBJ whole genome shotgun (WGS) entry which is preliminary data.</text>
</comment>
<feature type="transmembrane region" description="Helical" evidence="6">
    <location>
        <begin position="30"/>
        <end position="50"/>
    </location>
</feature>
<name>A0A7K5BNI9_MOTAL</name>
<dbReference type="Proteomes" id="UP000532252">
    <property type="component" value="Unassembled WGS sequence"/>
</dbReference>
<comment type="similarity">
    <text evidence="1">Belongs to the universal ribosomal protein uL3 family.</text>
</comment>
<evidence type="ECO:0000256" key="6">
    <source>
        <dbReference type="SAM" id="Phobius"/>
    </source>
</evidence>
<keyword evidence="8" id="KW-1185">Reference proteome</keyword>
<dbReference type="Pfam" id="PF00297">
    <property type="entry name" value="Ribosomal_L3"/>
    <property type="match status" value="1"/>
</dbReference>
<evidence type="ECO:0000256" key="3">
    <source>
        <dbReference type="ARBA" id="ARBA00023274"/>
    </source>
</evidence>
<feature type="transmembrane region" description="Helical" evidence="6">
    <location>
        <begin position="97"/>
        <end position="116"/>
    </location>
</feature>
<keyword evidence="3" id="KW-0687">Ribonucleoprotein</keyword>
<sequence length="139" mass="15400">EIFREAGVPRKQKVTTFNVTDDAIIKPGNFFELLSIMCIVCFLIIFVFRIGKGFQGVVKRWGFKGQPASHGQTKTHRRPGAISTNSIFLPQGISSQLLSLGFAGLLFVKLGIVWRINTKHDIIYVNGSVPGHTNCLVKV</sequence>
<dbReference type="SUPFAM" id="SSF50447">
    <property type="entry name" value="Translation proteins"/>
    <property type="match status" value="1"/>
</dbReference>
<evidence type="ECO:0000256" key="2">
    <source>
        <dbReference type="ARBA" id="ARBA00022980"/>
    </source>
</evidence>